<dbReference type="InterPro" id="IPR029058">
    <property type="entry name" value="AB_hydrolase_fold"/>
</dbReference>
<dbReference type="Proteomes" id="UP000077177">
    <property type="component" value="Chromosome"/>
</dbReference>
<evidence type="ECO:0000259" key="1">
    <source>
        <dbReference type="Pfam" id="PF12146"/>
    </source>
</evidence>
<dbReference type="RefSeq" id="WP_066405229.1">
    <property type="nucleotide sequence ID" value="NZ_CP011390.1"/>
</dbReference>
<reference evidence="3" key="1">
    <citation type="submission" date="2015-01" db="EMBL/GenBank/DDBJ databases">
        <title>Flavisolibacter sp./LCS9/ whole genome sequencing.</title>
        <authorList>
            <person name="Kim M.K."/>
            <person name="Srinivasan S."/>
            <person name="Lee J.-J."/>
        </authorList>
    </citation>
    <scope>NUCLEOTIDE SEQUENCE [LARGE SCALE GENOMIC DNA]</scope>
    <source>
        <strain evidence="3">LCS9</strain>
    </source>
</reference>
<dbReference type="KEGG" id="fla:SY85_13195"/>
<dbReference type="InterPro" id="IPR022742">
    <property type="entry name" value="Hydrolase_4"/>
</dbReference>
<dbReference type="SUPFAM" id="SSF53474">
    <property type="entry name" value="alpha/beta-Hydrolases"/>
    <property type="match status" value="1"/>
</dbReference>
<protein>
    <recommendedName>
        <fullName evidence="1">Serine aminopeptidase S33 domain-containing protein</fullName>
    </recommendedName>
</protein>
<accession>A0A172TW69</accession>
<dbReference type="Pfam" id="PF12146">
    <property type="entry name" value="Hydrolase_4"/>
    <property type="match status" value="1"/>
</dbReference>
<dbReference type="InterPro" id="IPR052920">
    <property type="entry name" value="DNA-binding_regulatory"/>
</dbReference>
<sequence length="310" mass="34764">MNKYVKRLLWTLLILFILMNLIAFLHAYKFTHFDTSIHKTKNGTNLSFGQKLNLALFGISNPRPQAKIVPDTVYKAIKLKSNKEIECWIIKAKEPKGTVALFHGYGGEKSSMLDKATIFRNLGYNTLLVDFMGAGGSEGNQTTIGFKEALEVKTCFDYLQQTGEQNIVLFGTSLGAAAILKSMSDYQLPVSSIIIECPFSTLLQTVKNRFSNMGIPAIPMANLLVFWGGVQNGFNAFHHNPVDYAKQINCPTLLMYGGVDTKVTKKETMAIYNNLAGQKELEIFPLAGHENYLIKYKKEWTNKITAFLHK</sequence>
<dbReference type="AlphaFoldDB" id="A0A172TW69"/>
<evidence type="ECO:0000313" key="3">
    <source>
        <dbReference type="Proteomes" id="UP000077177"/>
    </source>
</evidence>
<dbReference type="PATRIC" id="fig|1492898.3.peg.2847"/>
<evidence type="ECO:0000313" key="2">
    <source>
        <dbReference type="EMBL" id="ANE51325.1"/>
    </source>
</evidence>
<proteinExistence type="predicted"/>
<keyword evidence="3" id="KW-1185">Reference proteome</keyword>
<dbReference type="PANTHER" id="PTHR43358">
    <property type="entry name" value="ALPHA/BETA-HYDROLASE"/>
    <property type="match status" value="1"/>
</dbReference>
<reference evidence="2 3" key="2">
    <citation type="journal article" date="2016" name="Int. J. Syst. Evol. Microbiol.">
        <title>Flavisolibacter tropicus sp. nov., isolated from tropical soil.</title>
        <authorList>
            <person name="Lee J.J."/>
            <person name="Kang M.S."/>
            <person name="Kim G.S."/>
            <person name="Lee C.S."/>
            <person name="Lim S."/>
            <person name="Lee J."/>
            <person name="Roh S.H."/>
            <person name="Kang H."/>
            <person name="Ha J.M."/>
            <person name="Bae S."/>
            <person name="Jung H.Y."/>
            <person name="Kim M.K."/>
        </authorList>
    </citation>
    <scope>NUCLEOTIDE SEQUENCE [LARGE SCALE GENOMIC DNA]</scope>
    <source>
        <strain evidence="2 3">LCS9</strain>
    </source>
</reference>
<dbReference type="STRING" id="1492898.SY85_13195"/>
<dbReference type="OrthoDB" id="9777090at2"/>
<organism evidence="2 3">
    <name type="scientific">Flavisolibacter tropicus</name>
    <dbReference type="NCBI Taxonomy" id="1492898"/>
    <lineage>
        <taxon>Bacteria</taxon>
        <taxon>Pseudomonadati</taxon>
        <taxon>Bacteroidota</taxon>
        <taxon>Chitinophagia</taxon>
        <taxon>Chitinophagales</taxon>
        <taxon>Chitinophagaceae</taxon>
        <taxon>Flavisolibacter</taxon>
    </lineage>
</organism>
<dbReference type="PANTHER" id="PTHR43358:SF4">
    <property type="entry name" value="ALPHA_BETA HYDROLASE FOLD-1 DOMAIN-CONTAINING PROTEIN"/>
    <property type="match status" value="1"/>
</dbReference>
<gene>
    <name evidence="2" type="ORF">SY85_13195</name>
</gene>
<dbReference type="Gene3D" id="3.40.50.1820">
    <property type="entry name" value="alpha/beta hydrolase"/>
    <property type="match status" value="1"/>
</dbReference>
<feature type="domain" description="Serine aminopeptidase S33" evidence="1">
    <location>
        <begin position="94"/>
        <end position="201"/>
    </location>
</feature>
<dbReference type="EMBL" id="CP011390">
    <property type="protein sequence ID" value="ANE51325.1"/>
    <property type="molecule type" value="Genomic_DNA"/>
</dbReference>
<name>A0A172TW69_9BACT</name>